<gene>
    <name evidence="2" type="ORF">CTEN210_13843</name>
</gene>
<protein>
    <submittedName>
        <fullName evidence="2">Uncharacterized protein</fullName>
    </submittedName>
</protein>
<feature type="region of interest" description="Disordered" evidence="1">
    <location>
        <begin position="84"/>
        <end position="117"/>
    </location>
</feature>
<keyword evidence="3" id="KW-1185">Reference proteome</keyword>
<dbReference type="AlphaFoldDB" id="A0AAD3D4J0"/>
<sequence>MAQGLKKTGGKKTSKAALKKQQSKQLKKGRKAFNAKGRKTALAKQELHTSKAINKKNESMASSRAVNAGNTFFLQDLKESGKKELARLKRNQTKSERKSNDLSSRLKDQLRKMGRDV</sequence>
<dbReference type="EMBL" id="BLLK01000058">
    <property type="protein sequence ID" value="GFH57367.1"/>
    <property type="molecule type" value="Genomic_DNA"/>
</dbReference>
<evidence type="ECO:0000313" key="3">
    <source>
        <dbReference type="Proteomes" id="UP001054902"/>
    </source>
</evidence>
<proteinExistence type="predicted"/>
<evidence type="ECO:0000313" key="2">
    <source>
        <dbReference type="EMBL" id="GFH57367.1"/>
    </source>
</evidence>
<name>A0AAD3D4J0_9STRA</name>
<feature type="compositionally biased region" description="Basic residues" evidence="1">
    <location>
        <begin position="8"/>
        <end position="41"/>
    </location>
</feature>
<comment type="caution">
    <text evidence="2">The sequence shown here is derived from an EMBL/GenBank/DDBJ whole genome shotgun (WGS) entry which is preliminary data.</text>
</comment>
<dbReference type="Proteomes" id="UP001054902">
    <property type="component" value="Unassembled WGS sequence"/>
</dbReference>
<feature type="region of interest" description="Disordered" evidence="1">
    <location>
        <begin position="1"/>
        <end position="63"/>
    </location>
</feature>
<organism evidence="2 3">
    <name type="scientific">Chaetoceros tenuissimus</name>
    <dbReference type="NCBI Taxonomy" id="426638"/>
    <lineage>
        <taxon>Eukaryota</taxon>
        <taxon>Sar</taxon>
        <taxon>Stramenopiles</taxon>
        <taxon>Ochrophyta</taxon>
        <taxon>Bacillariophyta</taxon>
        <taxon>Coscinodiscophyceae</taxon>
        <taxon>Chaetocerotophycidae</taxon>
        <taxon>Chaetocerotales</taxon>
        <taxon>Chaetocerotaceae</taxon>
        <taxon>Chaetoceros</taxon>
    </lineage>
</organism>
<reference evidence="2 3" key="1">
    <citation type="journal article" date="2021" name="Sci. Rep.">
        <title>The genome of the diatom Chaetoceros tenuissimus carries an ancient integrated fragment of an extant virus.</title>
        <authorList>
            <person name="Hongo Y."/>
            <person name="Kimura K."/>
            <person name="Takaki Y."/>
            <person name="Yoshida Y."/>
            <person name="Baba S."/>
            <person name="Kobayashi G."/>
            <person name="Nagasaki K."/>
            <person name="Hano T."/>
            <person name="Tomaru Y."/>
        </authorList>
    </citation>
    <scope>NUCLEOTIDE SEQUENCE [LARGE SCALE GENOMIC DNA]</scope>
    <source>
        <strain evidence="2 3">NIES-3715</strain>
    </source>
</reference>
<accession>A0AAD3D4J0</accession>
<evidence type="ECO:0000256" key="1">
    <source>
        <dbReference type="SAM" id="MobiDB-lite"/>
    </source>
</evidence>